<evidence type="ECO:0000256" key="1">
    <source>
        <dbReference type="ARBA" id="ARBA00022701"/>
    </source>
</evidence>
<dbReference type="PROSITE" id="PS50067">
    <property type="entry name" value="KINESIN_MOTOR_2"/>
    <property type="match status" value="1"/>
</dbReference>
<comment type="caution">
    <text evidence="10">The sequence shown here is derived from an EMBL/GenBank/DDBJ whole genome shotgun (WGS) entry which is preliminary data.</text>
</comment>
<feature type="region of interest" description="Disordered" evidence="8">
    <location>
        <begin position="267"/>
        <end position="348"/>
    </location>
</feature>
<dbReference type="GO" id="GO:0005524">
    <property type="term" value="F:ATP binding"/>
    <property type="evidence" value="ECO:0007669"/>
    <property type="project" value="UniProtKB-UniRule"/>
</dbReference>
<proteinExistence type="inferred from homology"/>
<dbReference type="Proteomes" id="UP000284375">
    <property type="component" value="Unassembled WGS sequence"/>
</dbReference>
<dbReference type="PANTHER" id="PTHR24115:SF1008">
    <property type="entry name" value="KINESIN-LIKE PROTEIN SUBITO"/>
    <property type="match status" value="1"/>
</dbReference>
<dbReference type="InterPro" id="IPR027417">
    <property type="entry name" value="P-loop_NTPase"/>
</dbReference>
<organism evidence="10 11">
    <name type="scientific">Cytospora chrysosperma</name>
    <name type="common">Cytospora canker fungus</name>
    <name type="synonym">Sphaeria chrysosperma</name>
    <dbReference type="NCBI Taxonomy" id="252740"/>
    <lineage>
        <taxon>Eukaryota</taxon>
        <taxon>Fungi</taxon>
        <taxon>Dikarya</taxon>
        <taxon>Ascomycota</taxon>
        <taxon>Pezizomycotina</taxon>
        <taxon>Sordariomycetes</taxon>
        <taxon>Sordariomycetidae</taxon>
        <taxon>Diaporthales</taxon>
        <taxon>Cytosporaceae</taxon>
        <taxon>Cytospora</taxon>
    </lineage>
</organism>
<keyword evidence="3 5" id="KW-0067">ATP-binding</keyword>
<keyword evidence="7" id="KW-0175">Coiled coil</keyword>
<dbReference type="GO" id="GO:0005874">
    <property type="term" value="C:microtubule"/>
    <property type="evidence" value="ECO:0007669"/>
    <property type="project" value="UniProtKB-KW"/>
</dbReference>
<feature type="region of interest" description="Disordered" evidence="8">
    <location>
        <begin position="615"/>
        <end position="663"/>
    </location>
</feature>
<evidence type="ECO:0000256" key="5">
    <source>
        <dbReference type="PROSITE-ProRule" id="PRU00283"/>
    </source>
</evidence>
<feature type="binding site" evidence="5">
    <location>
        <begin position="116"/>
        <end position="123"/>
    </location>
    <ligand>
        <name>ATP</name>
        <dbReference type="ChEBI" id="CHEBI:30616"/>
    </ligand>
</feature>
<evidence type="ECO:0000256" key="7">
    <source>
        <dbReference type="SAM" id="Coils"/>
    </source>
</evidence>
<dbReference type="GO" id="GO:0016887">
    <property type="term" value="F:ATP hydrolysis activity"/>
    <property type="evidence" value="ECO:0007669"/>
    <property type="project" value="TreeGrafter"/>
</dbReference>
<name>A0A423WCG2_CYTCH</name>
<dbReference type="EMBL" id="LJZO01000007">
    <property type="protein sequence ID" value="ROW01091.1"/>
    <property type="molecule type" value="Genomic_DNA"/>
</dbReference>
<feature type="coiled-coil region" evidence="7">
    <location>
        <begin position="778"/>
        <end position="805"/>
    </location>
</feature>
<evidence type="ECO:0000256" key="8">
    <source>
        <dbReference type="SAM" id="MobiDB-lite"/>
    </source>
</evidence>
<feature type="region of interest" description="Disordered" evidence="8">
    <location>
        <begin position="872"/>
        <end position="897"/>
    </location>
</feature>
<dbReference type="GO" id="GO:0003777">
    <property type="term" value="F:microtubule motor activity"/>
    <property type="evidence" value="ECO:0007669"/>
    <property type="project" value="InterPro"/>
</dbReference>
<protein>
    <recommendedName>
        <fullName evidence="6">Kinesin-like protein</fullName>
    </recommendedName>
</protein>
<evidence type="ECO:0000256" key="6">
    <source>
        <dbReference type="RuleBase" id="RU000394"/>
    </source>
</evidence>
<gene>
    <name evidence="10" type="ORF">VSDG_02883</name>
</gene>
<reference evidence="10 11" key="1">
    <citation type="submission" date="2015-09" db="EMBL/GenBank/DDBJ databases">
        <title>Host preference determinants of Valsa canker pathogens revealed by comparative genomics.</title>
        <authorList>
            <person name="Yin Z."/>
            <person name="Huang L."/>
        </authorList>
    </citation>
    <scope>NUCLEOTIDE SEQUENCE [LARGE SCALE GENOMIC DNA]</scope>
    <source>
        <strain evidence="10 11">YSFL</strain>
    </source>
</reference>
<evidence type="ECO:0000256" key="2">
    <source>
        <dbReference type="ARBA" id="ARBA00022741"/>
    </source>
</evidence>
<keyword evidence="2 5" id="KW-0547">Nucleotide-binding</keyword>
<evidence type="ECO:0000256" key="3">
    <source>
        <dbReference type="ARBA" id="ARBA00022840"/>
    </source>
</evidence>
<dbReference type="SMART" id="SM00129">
    <property type="entry name" value="KISc"/>
    <property type="match status" value="1"/>
</dbReference>
<keyword evidence="1 6" id="KW-0493">Microtubule</keyword>
<evidence type="ECO:0000313" key="10">
    <source>
        <dbReference type="EMBL" id="ROW01091.1"/>
    </source>
</evidence>
<feature type="compositionally biased region" description="Basic residues" evidence="8">
    <location>
        <begin position="309"/>
        <end position="319"/>
    </location>
</feature>
<dbReference type="GO" id="GO:0008017">
    <property type="term" value="F:microtubule binding"/>
    <property type="evidence" value="ECO:0007669"/>
    <property type="project" value="InterPro"/>
</dbReference>
<comment type="similarity">
    <text evidence="5 6">Belongs to the TRAFAC class myosin-kinesin ATPase superfamily. Kinesin family.</text>
</comment>
<dbReference type="SUPFAM" id="SSF52540">
    <property type="entry name" value="P-loop containing nucleoside triphosphate hydrolases"/>
    <property type="match status" value="1"/>
</dbReference>
<dbReference type="FunFam" id="3.40.850.10:FF:000091">
    <property type="entry name" value="Kinesin family protein"/>
    <property type="match status" value="1"/>
</dbReference>
<feature type="compositionally biased region" description="Polar residues" evidence="8">
    <location>
        <begin position="271"/>
        <end position="295"/>
    </location>
</feature>
<dbReference type="Gene3D" id="3.40.850.10">
    <property type="entry name" value="Kinesin motor domain"/>
    <property type="match status" value="2"/>
</dbReference>
<evidence type="ECO:0000313" key="11">
    <source>
        <dbReference type="Proteomes" id="UP000284375"/>
    </source>
</evidence>
<dbReference type="InterPro" id="IPR036961">
    <property type="entry name" value="Kinesin_motor_dom_sf"/>
</dbReference>
<dbReference type="InterPro" id="IPR001752">
    <property type="entry name" value="Kinesin_motor_dom"/>
</dbReference>
<dbReference type="GO" id="GO:0005634">
    <property type="term" value="C:nucleus"/>
    <property type="evidence" value="ECO:0007669"/>
    <property type="project" value="TreeGrafter"/>
</dbReference>
<dbReference type="InterPro" id="IPR027640">
    <property type="entry name" value="Kinesin-like_fam"/>
</dbReference>
<evidence type="ECO:0000259" key="9">
    <source>
        <dbReference type="PROSITE" id="PS50067"/>
    </source>
</evidence>
<keyword evidence="4 5" id="KW-0505">Motor protein</keyword>
<accession>A0A423WCG2</accession>
<dbReference type="GO" id="GO:0005871">
    <property type="term" value="C:kinesin complex"/>
    <property type="evidence" value="ECO:0007669"/>
    <property type="project" value="TreeGrafter"/>
</dbReference>
<dbReference type="STRING" id="252740.A0A423WCG2"/>
<dbReference type="PANTHER" id="PTHR24115">
    <property type="entry name" value="KINESIN-RELATED"/>
    <property type="match status" value="1"/>
</dbReference>
<dbReference type="Pfam" id="PF00225">
    <property type="entry name" value="Kinesin"/>
    <property type="match status" value="2"/>
</dbReference>
<dbReference type="OrthoDB" id="123929at2759"/>
<dbReference type="AlphaFoldDB" id="A0A423WCG2"/>
<dbReference type="GO" id="GO:0007018">
    <property type="term" value="P:microtubule-based movement"/>
    <property type="evidence" value="ECO:0007669"/>
    <property type="project" value="InterPro"/>
</dbReference>
<sequence length="914" mass="100523">MDPSSSVGSSVDQKSHNLFEVYLRLRPPQAGAASAERFITVEPPASDFPSTAPTHITLNPPNDRRRAIEKFAFTQVFEEDATQLDVFHCTNIVPLVEGVLAPHGGDGTDALLATLGVSGSGKSHTILGSRTQRGLAQLSLDVIFRSMGKSLVDIDTSATVGASIMTSDASEATISSASAFIDTVYGDLSGQARPSSRAQTPLFVRSQDSLVQPDVSTSDVFCPELSGLAEKVDPRWASPKSVRIVRKEDYTASSPLTPERFRNDWFAFPHGNNQSATGNRQPLQSRAANVNSHAKSPSKHYMGVTASARQRKRSTKPSFKKGDQSSIPPTPRRLLNRPSALPQAPDISTVNVPCDPAAEYAVLISMYEVYNDRIFDLLTPPAKSVATKELRRRPLIFKSTELSPDRKVVAGLRKVLCSNLNQALMVLEAGLHERRVAWTGSNSVSSRSHGFFSIEVKKRPRSSSKRYSYAWGGSTLTIVDLAGSERARDAKTAGATLAEAGKINESLMYLGQCLQMQSEIGSNNKASVVPFRQCKLTELLFSNSFPSPSLTQSQSIRRNPQKAVMIVTADPHGDFNATSQILRYSALAREVTVPRIPSITESILQTNAAHARTSGHSACRNSSHGQPCPTPTEQHQRLHIFPPRPLSQNHHRTPSPVSPTSPEDRVMVESAALEIARLAEETNYLRGSLAREREARVAAEAHLLSMEDKMLELEQAVREDCVAEFEKRLAVELSRWKAGMQMAIERGEDHWDRKMEVFERGLGLHEEVVDASDDGGPDNKENILVENLEEENARLRREVTILKRELAGRSPSKRVPLAERDDITASMNGSPRSGCSRHASYNENVRPENLQRRMESLSLREGQDDLRWVASVNNTRANSKSRGDGTGSPAKRVRSRKLTAKRWEGGFDDGDDVF</sequence>
<feature type="compositionally biased region" description="Polar residues" evidence="8">
    <location>
        <begin position="615"/>
        <end position="625"/>
    </location>
</feature>
<dbReference type="InterPro" id="IPR019821">
    <property type="entry name" value="Kinesin_motor_CS"/>
</dbReference>
<dbReference type="PROSITE" id="PS00411">
    <property type="entry name" value="KINESIN_MOTOR_1"/>
    <property type="match status" value="1"/>
</dbReference>
<evidence type="ECO:0000256" key="4">
    <source>
        <dbReference type="ARBA" id="ARBA00023175"/>
    </source>
</evidence>
<feature type="domain" description="Kinesin motor" evidence="9">
    <location>
        <begin position="18"/>
        <end position="591"/>
    </location>
</feature>
<keyword evidence="11" id="KW-1185">Reference proteome</keyword>